<feature type="region of interest" description="Disordered" evidence="1">
    <location>
        <begin position="1"/>
        <end position="20"/>
    </location>
</feature>
<evidence type="ECO:0000313" key="2">
    <source>
        <dbReference type="EMBL" id="ATB29057.1"/>
    </source>
</evidence>
<reference evidence="2 3" key="1">
    <citation type="submission" date="2017-06" db="EMBL/GenBank/DDBJ databases">
        <authorList>
            <person name="Kim H.J."/>
            <person name="Triplett B.A."/>
        </authorList>
    </citation>
    <scope>NUCLEOTIDE SEQUENCE [LARGE SCALE GENOMIC DNA]</scope>
    <source>
        <strain evidence="2 3">DSM 14713</strain>
    </source>
</reference>
<sequence length="284" mass="30781">MTAKRVMSGGRVRPDTREGWPLTPGRRKLGDFVRSAVLILVLSWLFVPRAHAACTAEGVHVFPAPGSVVPTNTRFLLEGVGPLAERVAALPGRILRMQTAGHEVEVRIQRGWTSTLGRATVVLRLSEPLRAGQSYTLRLDDVLPGVKVLNGGGSTAPEWISGRGQDVARPRWLKRPAVREGISRRTRDGSERFVKLSMSLLEDSPAYVLVTLSNRQGDMASQHYITPLQNGVALLGHEACGGAFALEEGKSYRAKLEVFDAAGNTAPAVPPLLFEAPVAILENR</sequence>
<organism evidence="2 3">
    <name type="scientific">Melittangium boletus DSM 14713</name>
    <dbReference type="NCBI Taxonomy" id="1294270"/>
    <lineage>
        <taxon>Bacteria</taxon>
        <taxon>Pseudomonadati</taxon>
        <taxon>Myxococcota</taxon>
        <taxon>Myxococcia</taxon>
        <taxon>Myxococcales</taxon>
        <taxon>Cystobacterineae</taxon>
        <taxon>Archangiaceae</taxon>
        <taxon>Melittangium</taxon>
    </lineage>
</organism>
<gene>
    <name evidence="2" type="ORF">MEBOL_002506</name>
</gene>
<dbReference type="EMBL" id="CP022163">
    <property type="protein sequence ID" value="ATB29057.1"/>
    <property type="molecule type" value="Genomic_DNA"/>
</dbReference>
<name>A0A250ID61_9BACT</name>
<evidence type="ECO:0000313" key="3">
    <source>
        <dbReference type="Proteomes" id="UP000217289"/>
    </source>
</evidence>
<protein>
    <submittedName>
        <fullName evidence="2">Uncharacterized protein</fullName>
    </submittedName>
</protein>
<accession>A0A250ID61</accession>
<dbReference type="Proteomes" id="UP000217289">
    <property type="component" value="Chromosome"/>
</dbReference>
<keyword evidence="3" id="KW-1185">Reference proteome</keyword>
<dbReference type="KEGG" id="mbd:MEBOL_002506"/>
<proteinExistence type="predicted"/>
<dbReference type="AlphaFoldDB" id="A0A250ID61"/>
<evidence type="ECO:0000256" key="1">
    <source>
        <dbReference type="SAM" id="MobiDB-lite"/>
    </source>
</evidence>